<feature type="transmembrane region" description="Helical" evidence="2">
    <location>
        <begin position="26"/>
        <end position="45"/>
    </location>
</feature>
<reference evidence="3 4" key="1">
    <citation type="submission" date="2019-08" db="EMBL/GenBank/DDBJ databases">
        <title>In-depth cultivation of the pig gut microbiome towards novel bacterial diversity and tailored functional studies.</title>
        <authorList>
            <person name="Wylensek D."/>
            <person name="Hitch T.C.A."/>
            <person name="Clavel T."/>
        </authorList>
    </citation>
    <scope>NUCLEOTIDE SEQUENCE [LARGE SCALE GENOMIC DNA]</scope>
    <source>
        <strain evidence="3 4">Oil+RF-744-WCA-WT-13</strain>
    </source>
</reference>
<feature type="compositionally biased region" description="Low complexity" evidence="1">
    <location>
        <begin position="125"/>
        <end position="145"/>
    </location>
</feature>
<keyword evidence="4" id="KW-1185">Reference proteome</keyword>
<gene>
    <name evidence="3" type="ORF">FYJ60_00045</name>
</gene>
<dbReference type="InterPro" id="IPR025945">
    <property type="entry name" value="DHHW"/>
</dbReference>
<dbReference type="Pfam" id="PF14286">
    <property type="entry name" value="DHHW"/>
    <property type="match status" value="1"/>
</dbReference>
<name>A0A7X2P6N4_9FIRM</name>
<feature type="compositionally biased region" description="Polar residues" evidence="1">
    <location>
        <begin position="146"/>
        <end position="173"/>
    </location>
</feature>
<feature type="region of interest" description="Disordered" evidence="1">
    <location>
        <begin position="119"/>
        <end position="183"/>
    </location>
</feature>
<dbReference type="Proteomes" id="UP000466864">
    <property type="component" value="Unassembled WGS sequence"/>
</dbReference>
<keyword evidence="2" id="KW-1133">Transmembrane helix</keyword>
<proteinExistence type="predicted"/>
<dbReference type="EMBL" id="VUMV01000001">
    <property type="protein sequence ID" value="MST80728.1"/>
    <property type="molecule type" value="Genomic_DNA"/>
</dbReference>
<keyword evidence="2" id="KW-0812">Transmembrane</keyword>
<evidence type="ECO:0000256" key="1">
    <source>
        <dbReference type="SAM" id="MobiDB-lite"/>
    </source>
</evidence>
<comment type="caution">
    <text evidence="3">The sequence shown here is derived from an EMBL/GenBank/DDBJ whole genome shotgun (WGS) entry which is preliminary data.</text>
</comment>
<sequence length="480" mass="52522">MKKESITEYMDESKDKRAKWSRLRTAAFLVALGILFVIGLCFWARPKTSEAEKRELDKFPALSLSGLMDGSFFSGVVSWYGDTYPVREGMIKAQNSLENSYGIQRSAIYGTAAGTADEIPKDESGAAPTITPAPTAAASASDSSSGTETVKASSQDDGNAVSSSSGSENTGDQNGEGAGTIHDVPESMGTVYVADGMGFELYYFSQENADTYASMLNTVSTKLDSSVNIYDMIVPNSFGVNLDDDAQAALGASNQKDAINYVYSRLDSGIKSVPVFDTLRSHNGEYLYFRTDHHWTATGAWYAYQEFCSKKGIEPHGLDYFTEEQFPGFLGTFYTYSNRAQSLADNPDTVYAYVPKGTNDITITQRDGNVINWNIVADASGYGTESKYMCFIGGDNPYSVISNPSVTDGSSCVILKESYGNCFVPYLVDHYQNVYVIDYRYYTGDLTSFIRDTHVSDVIFLNNVEAVTADRANMMLGLFP</sequence>
<accession>A0A7X2P6N4</accession>
<protein>
    <recommendedName>
        <fullName evidence="5">DHHW protein</fullName>
    </recommendedName>
</protein>
<dbReference type="RefSeq" id="WP_154456552.1">
    <property type="nucleotide sequence ID" value="NZ_VUMV01000001.1"/>
</dbReference>
<evidence type="ECO:0008006" key="5">
    <source>
        <dbReference type="Google" id="ProtNLM"/>
    </source>
</evidence>
<organism evidence="3 4">
    <name type="scientific">Bilifractor porci</name>
    <dbReference type="NCBI Taxonomy" id="2606636"/>
    <lineage>
        <taxon>Bacteria</taxon>
        <taxon>Bacillati</taxon>
        <taxon>Bacillota</taxon>
        <taxon>Clostridia</taxon>
        <taxon>Lachnospirales</taxon>
        <taxon>Lachnospiraceae</taxon>
        <taxon>Bilifractor</taxon>
    </lineage>
</organism>
<evidence type="ECO:0000256" key="2">
    <source>
        <dbReference type="SAM" id="Phobius"/>
    </source>
</evidence>
<keyword evidence="2" id="KW-0472">Membrane</keyword>
<evidence type="ECO:0000313" key="3">
    <source>
        <dbReference type="EMBL" id="MST80728.1"/>
    </source>
</evidence>
<dbReference type="AlphaFoldDB" id="A0A7X2P6N4"/>
<evidence type="ECO:0000313" key="4">
    <source>
        <dbReference type="Proteomes" id="UP000466864"/>
    </source>
</evidence>